<dbReference type="OrthoDB" id="4608030at2"/>
<dbReference type="PANTHER" id="PTHR33371:SF4">
    <property type="entry name" value="INTERMEMBRANE PHOSPHOLIPID TRANSPORT SYSTEM BINDING PROTEIN MLAD"/>
    <property type="match status" value="1"/>
</dbReference>
<evidence type="ECO:0000313" key="3">
    <source>
        <dbReference type="Proteomes" id="UP000193529"/>
    </source>
</evidence>
<protein>
    <submittedName>
        <fullName evidence="2">Mammalian cell entry protein</fullName>
    </submittedName>
</protein>
<proteinExistence type="predicted"/>
<gene>
    <name evidence="2" type="ORF">AWC19_15150</name>
</gene>
<dbReference type="Proteomes" id="UP000193529">
    <property type="component" value="Unassembled WGS sequence"/>
</dbReference>
<dbReference type="Pfam" id="PF02470">
    <property type="entry name" value="MlaD"/>
    <property type="match status" value="1"/>
</dbReference>
<keyword evidence="3" id="KW-1185">Reference proteome</keyword>
<dbReference type="AlphaFoldDB" id="A0A1X1ZB14"/>
<evidence type="ECO:0000259" key="1">
    <source>
        <dbReference type="Pfam" id="PF02470"/>
    </source>
</evidence>
<dbReference type="EMBL" id="LQPJ01000124">
    <property type="protein sequence ID" value="ORW20430.1"/>
    <property type="molecule type" value="Genomic_DNA"/>
</dbReference>
<comment type="caution">
    <text evidence="2">The sequence shown here is derived from an EMBL/GenBank/DDBJ whole genome shotgun (WGS) entry which is preliminary data.</text>
</comment>
<sequence length="343" mass="36698">MMGGEKSVAYCAMFPDTIGLYAGNPVTQMGYQIGKVTSIAAGPTQVRVDFSITQSRPLPPDVRAVIRSPSILADRSLELVGNYSSGPRLQAGKCIRLDHSFSAKTISQVVGSTYTFLNSINPNGSTNVGDTVRGLDELAHNNGAGINQLVTRTSALLDSPDEAISDIGSIIRNTAELTGVLRELMPPLKQIMYDARKTTPDLALALDGTTGLAGPGGGMGTLGPLAELVAILQTRLGDETQQALDTVSVTVRKLTPHATAMSDLFTPVPWWINTIANHFNRRDFHTFNLAYRPPLYRVRTHDGLALCGMMNASMPGSCADVNGQPFAVDVALLQYVLQQAAKR</sequence>
<accession>A0A1X1ZB14</accession>
<dbReference type="PANTHER" id="PTHR33371">
    <property type="entry name" value="INTERMEMBRANE PHOSPHOLIPID TRANSPORT SYSTEM BINDING PROTEIN MLAD-RELATED"/>
    <property type="match status" value="1"/>
</dbReference>
<reference evidence="2 3" key="1">
    <citation type="submission" date="2016-01" db="EMBL/GenBank/DDBJ databases">
        <title>The new phylogeny of the genus Mycobacterium.</title>
        <authorList>
            <person name="Tarcisio F."/>
            <person name="Conor M."/>
            <person name="Antonella G."/>
            <person name="Elisabetta G."/>
            <person name="Giulia F.S."/>
            <person name="Sara T."/>
            <person name="Anna F."/>
            <person name="Clotilde B."/>
            <person name="Roberto B."/>
            <person name="Veronica D.S."/>
            <person name="Fabio R."/>
            <person name="Monica P."/>
            <person name="Olivier J."/>
            <person name="Enrico T."/>
            <person name="Nicola S."/>
        </authorList>
    </citation>
    <scope>NUCLEOTIDE SEQUENCE [LARGE SCALE GENOMIC DNA]</scope>
    <source>
        <strain evidence="2 3">DSM 44572</strain>
    </source>
</reference>
<name>A0A1X1ZB14_9MYCO</name>
<feature type="domain" description="Mce/MlaD" evidence="1">
    <location>
        <begin position="9"/>
        <end position="80"/>
    </location>
</feature>
<dbReference type="InterPro" id="IPR052336">
    <property type="entry name" value="MlaD_Phospholipid_Transporter"/>
</dbReference>
<dbReference type="STRING" id="153971.AWC19_15150"/>
<dbReference type="RefSeq" id="WP_085079825.1">
    <property type="nucleotide sequence ID" value="NZ_LQPJ01000124.1"/>
</dbReference>
<evidence type="ECO:0000313" key="2">
    <source>
        <dbReference type="EMBL" id="ORW20430.1"/>
    </source>
</evidence>
<dbReference type="InterPro" id="IPR003399">
    <property type="entry name" value="Mce/MlaD"/>
</dbReference>
<organism evidence="2 3">
    <name type="scientific">Mycobacterium palustre</name>
    <dbReference type="NCBI Taxonomy" id="153971"/>
    <lineage>
        <taxon>Bacteria</taxon>
        <taxon>Bacillati</taxon>
        <taxon>Actinomycetota</taxon>
        <taxon>Actinomycetes</taxon>
        <taxon>Mycobacteriales</taxon>
        <taxon>Mycobacteriaceae</taxon>
        <taxon>Mycobacterium</taxon>
        <taxon>Mycobacterium simiae complex</taxon>
    </lineage>
</organism>